<dbReference type="Gene3D" id="3.40.50.11440">
    <property type="match status" value="1"/>
</dbReference>
<reference evidence="2 3" key="1">
    <citation type="submission" date="2019-03" db="EMBL/GenBank/DDBJ databases">
        <title>Genomic Encyclopedia of Type Strains, Phase IV (KMG-IV): sequencing the most valuable type-strain genomes for metagenomic binning, comparative biology and taxonomic classification.</title>
        <authorList>
            <person name="Goeker M."/>
        </authorList>
    </citation>
    <scope>NUCLEOTIDE SEQUENCE [LARGE SCALE GENOMIC DNA]</scope>
    <source>
        <strain evidence="2 3">DSM 20467</strain>
    </source>
</reference>
<gene>
    <name evidence="2" type="ORF">EDC37_10738</name>
</gene>
<keyword evidence="3" id="KW-1185">Reference proteome</keyword>
<evidence type="ECO:0000313" key="2">
    <source>
        <dbReference type="EMBL" id="TCS79272.1"/>
    </source>
</evidence>
<proteinExistence type="predicted"/>
<organism evidence="2 3">
    <name type="scientific">Pectinatus cerevisiiphilus</name>
    <dbReference type="NCBI Taxonomy" id="86956"/>
    <lineage>
        <taxon>Bacteria</taxon>
        <taxon>Bacillati</taxon>
        <taxon>Bacillota</taxon>
        <taxon>Negativicutes</taxon>
        <taxon>Selenomonadales</taxon>
        <taxon>Selenomonadaceae</taxon>
        <taxon>Pectinatus</taxon>
    </lineage>
</organism>
<dbReference type="InterPro" id="IPR018657">
    <property type="entry name" value="LarA-like_N"/>
</dbReference>
<sequence>MAILLEDNTKYNLPRMYKIRQIFPNDELVNIPEIIRQKMMVTDVSKKILPGMRVAVCVGSRGIKNILTIVSTVVNVLLEKGAKPFILSAMGSHGNGTEEGQREILSSYGITEDNLHIPIVTKVNVRKIGVLSSNVPLFFDQEAIKADLIIPINRIKIHTDFVGDIQSGLCKMLVIGLGNQKGCSTIHEVVPSKFSQIIEEGAKTIIEKTNVGFGVAILENGYDKTACIDVIPAEHIVAQEKILLKTAKKYMPFIRLTAVDVLIMKEIGKNISGAGYDPNIVGRSSVLKEFMLPFPKIKKMILLDITDSSHGNGIGLGLFDIITKKVFHKLDFEAMYTNAVACKCIEDVKIPLMVDTEEEAIRIAVRTIRNVQKKNLKIVRIKNTLQLEYIEVSEALLPEVKKNEYMEVQT</sequence>
<dbReference type="RefSeq" id="WP_132548979.1">
    <property type="nucleotide sequence ID" value="NZ_SMAA01000007.1"/>
</dbReference>
<comment type="caution">
    <text evidence="2">The sequence shown here is derived from an EMBL/GenBank/DDBJ whole genome shotgun (WGS) entry which is preliminary data.</text>
</comment>
<dbReference type="Proteomes" id="UP000295188">
    <property type="component" value="Unassembled WGS sequence"/>
</dbReference>
<dbReference type="GO" id="GO:0050043">
    <property type="term" value="F:lactate racemase activity"/>
    <property type="evidence" value="ECO:0007669"/>
    <property type="project" value="InterPro"/>
</dbReference>
<name>A0A4V2URX8_9FIRM</name>
<evidence type="ECO:0000259" key="1">
    <source>
        <dbReference type="Pfam" id="PF09861"/>
    </source>
</evidence>
<evidence type="ECO:0000313" key="3">
    <source>
        <dbReference type="Proteomes" id="UP000295188"/>
    </source>
</evidence>
<dbReference type="EMBL" id="SMAA01000007">
    <property type="protein sequence ID" value="TCS79272.1"/>
    <property type="molecule type" value="Genomic_DNA"/>
</dbReference>
<dbReference type="Pfam" id="PF09861">
    <property type="entry name" value="Lar_N"/>
    <property type="match status" value="1"/>
</dbReference>
<dbReference type="OrthoDB" id="9788398at2"/>
<feature type="domain" description="LarA-like N-terminal" evidence="1">
    <location>
        <begin position="29"/>
        <end position="190"/>
    </location>
</feature>
<accession>A0A4V2URX8</accession>
<dbReference type="AlphaFoldDB" id="A0A4V2URX8"/>
<protein>
    <submittedName>
        <fullName evidence="2">Uncharacterized protein DUF2088</fullName>
    </submittedName>
</protein>